<accession>A0A160PKV5</accession>
<name>A0A160PKV5_9HYPH</name>
<dbReference type="Proteomes" id="UP000218288">
    <property type="component" value="Chromosome"/>
</dbReference>
<reference evidence="1 2" key="1">
    <citation type="journal article" date="2016" name="Genome Announc.">
        <title>Complete Genome Sequence of Methylobacterium populi P-1M, Isolated from Pink-Pigmented Household Biofilm.</title>
        <authorList>
            <person name="Morohoshi T."/>
            <person name="Ikeda T."/>
        </authorList>
    </citation>
    <scope>NUCLEOTIDE SEQUENCE [LARGE SCALE GENOMIC DNA]</scope>
    <source>
        <strain evidence="1 2">P-1M</strain>
    </source>
</reference>
<dbReference type="RefSeq" id="WP_157914295.1">
    <property type="nucleotide sequence ID" value="NZ_AP014809.1"/>
</dbReference>
<dbReference type="AlphaFoldDB" id="A0A160PKV5"/>
<evidence type="ECO:0000313" key="1">
    <source>
        <dbReference type="EMBL" id="BAU93804.1"/>
    </source>
</evidence>
<gene>
    <name evidence="1" type="ORF">MPPM_5199</name>
</gene>
<evidence type="ECO:0000313" key="2">
    <source>
        <dbReference type="Proteomes" id="UP000218288"/>
    </source>
</evidence>
<proteinExistence type="predicted"/>
<protein>
    <submittedName>
        <fullName evidence="1">Uncharacterized protein</fullName>
    </submittedName>
</protein>
<dbReference type="EMBL" id="AP014809">
    <property type="protein sequence ID" value="BAU93804.1"/>
    <property type="molecule type" value="Genomic_DNA"/>
</dbReference>
<sequence length="215" mass="21953">MPKDNQGGALISGGVGNFYTVATNSSFGEMKPGVAVCFTADRTNTAGPVLSVDGSEPRQWIDADGAVFAAGDVMPGQIYSVAWIASGPGGLPAWKTYGTAPASVGKAVAAAAKLGHTLVSDANYQILATDVQVGVIALTAPRVLSLPDVDSFPLGQDLVIADESGACSDTLTITIQPGPSTGDAIGGAENSTLILFAPYQAVRFRRGAANLWIRL</sequence>
<organism evidence="1 2">
    <name type="scientific">Methylorubrum populi</name>
    <dbReference type="NCBI Taxonomy" id="223967"/>
    <lineage>
        <taxon>Bacteria</taxon>
        <taxon>Pseudomonadati</taxon>
        <taxon>Pseudomonadota</taxon>
        <taxon>Alphaproteobacteria</taxon>
        <taxon>Hyphomicrobiales</taxon>
        <taxon>Methylobacteriaceae</taxon>
        <taxon>Methylorubrum</taxon>
    </lineage>
</organism>
<dbReference type="OrthoDB" id="8002252at2"/>